<feature type="signal peptide" evidence="1">
    <location>
        <begin position="1"/>
        <end position="21"/>
    </location>
</feature>
<dbReference type="RefSeq" id="WP_305014003.1">
    <property type="nucleotide sequence ID" value="NZ_JAUQSX010000016.1"/>
</dbReference>
<dbReference type="EMBL" id="JAUQSX010000016">
    <property type="protein sequence ID" value="MDO7849335.1"/>
    <property type="molecule type" value="Genomic_DNA"/>
</dbReference>
<reference evidence="2" key="1">
    <citation type="submission" date="2023-07" db="EMBL/GenBank/DDBJ databases">
        <authorList>
            <person name="Kim M.K."/>
        </authorList>
    </citation>
    <scope>NUCLEOTIDE SEQUENCE</scope>
    <source>
        <strain evidence="2">M29</strain>
    </source>
</reference>
<gene>
    <name evidence="2" type="ORF">Q5H92_23430</name>
</gene>
<organism evidence="2 3">
    <name type="scientific">Hymenobacter mellowenesis</name>
    <dbReference type="NCBI Taxonomy" id="3063995"/>
    <lineage>
        <taxon>Bacteria</taxon>
        <taxon>Pseudomonadati</taxon>
        <taxon>Bacteroidota</taxon>
        <taxon>Cytophagia</taxon>
        <taxon>Cytophagales</taxon>
        <taxon>Hymenobacteraceae</taxon>
        <taxon>Hymenobacter</taxon>
    </lineage>
</organism>
<sequence length="438" mass="48548">MKPCFYRLLLLGLFGGAPAFAQSTAQPVFYSDLDHFWTAYDSIRTTPDSLRQLRYLQRLFIANATPGQQSMMEARRYTAPEYISAIRRYPRFWNSLRPYTRQAPAVATGLAPYLTKLRQLYPALRPAPIYFTVGLFRSGGTIKDGAVLIGSELTLGGAGVDLSEFPPGLRATLARSYQGDAVPKAVLTNVHEYVHTQQKLPGDPLLSLALYEGTCDLVAELVTGRVPAQPYMAYGPAHEAALKQQFKAEMFSPAIGNWFYNQQSDNPAHVSDLGYYMGYAITRAYYRQAKDKPAALKRLIELDYGSGAAVEALLRDSHYYPEPLDRAQLLRAYAARNPTVVSMTPALSPDGLLDASVKELRFTFSAPMGPYTGTGYGPGGKDQFPVTGRTGFSADRKSYTYRVTLQPGRTYGFTLESGFQALDGHPLVPYVVQFRTRE</sequence>
<accession>A0ABT9AJL7</accession>
<feature type="chain" id="PRO_5045487651" evidence="1">
    <location>
        <begin position="22"/>
        <end position="438"/>
    </location>
</feature>
<proteinExistence type="predicted"/>
<evidence type="ECO:0000256" key="1">
    <source>
        <dbReference type="SAM" id="SignalP"/>
    </source>
</evidence>
<evidence type="ECO:0000313" key="3">
    <source>
        <dbReference type="Proteomes" id="UP001167796"/>
    </source>
</evidence>
<keyword evidence="1" id="KW-0732">Signal</keyword>
<dbReference type="Proteomes" id="UP001167796">
    <property type="component" value="Unassembled WGS sequence"/>
</dbReference>
<protein>
    <submittedName>
        <fullName evidence="2">Ig-like domain-containing protein</fullName>
    </submittedName>
</protein>
<name>A0ABT9AJL7_9BACT</name>
<comment type="caution">
    <text evidence="2">The sequence shown here is derived from an EMBL/GenBank/DDBJ whole genome shotgun (WGS) entry which is preliminary data.</text>
</comment>
<keyword evidence="3" id="KW-1185">Reference proteome</keyword>
<evidence type="ECO:0000313" key="2">
    <source>
        <dbReference type="EMBL" id="MDO7849335.1"/>
    </source>
</evidence>